<comment type="similarity">
    <text evidence="1 2">Belongs to the PhoU family.</text>
</comment>
<accession>A0ABW5CV89</accession>
<evidence type="ECO:0000256" key="2">
    <source>
        <dbReference type="PIRNR" id="PIRNR003107"/>
    </source>
</evidence>
<dbReference type="InterPro" id="IPR038078">
    <property type="entry name" value="PhoU-like_sf"/>
</dbReference>
<dbReference type="PANTHER" id="PTHR42930:SF3">
    <property type="entry name" value="PHOSPHATE-SPECIFIC TRANSPORT SYSTEM ACCESSORY PROTEIN PHOU"/>
    <property type="match status" value="1"/>
</dbReference>
<dbReference type="Proteomes" id="UP001597374">
    <property type="component" value="Unassembled WGS sequence"/>
</dbReference>
<comment type="subunit">
    <text evidence="2">Homodimer.</text>
</comment>
<evidence type="ECO:0000256" key="1">
    <source>
        <dbReference type="ARBA" id="ARBA00008107"/>
    </source>
</evidence>
<feature type="domain" description="PhoU" evidence="4">
    <location>
        <begin position="15"/>
        <end position="101"/>
    </location>
</feature>
<proteinExistence type="inferred from homology"/>
<dbReference type="EMBL" id="JBHUIM010000001">
    <property type="protein sequence ID" value="MFD2246327.1"/>
    <property type="molecule type" value="Genomic_DNA"/>
</dbReference>
<dbReference type="NCBIfam" id="TIGR02135">
    <property type="entry name" value="phoU_full"/>
    <property type="match status" value="1"/>
</dbReference>
<dbReference type="SUPFAM" id="SSF109755">
    <property type="entry name" value="PhoU-like"/>
    <property type="match status" value="1"/>
</dbReference>
<comment type="subcellular location">
    <subcellularLocation>
        <location evidence="2">Cytoplasm</location>
    </subcellularLocation>
</comment>
<gene>
    <name evidence="5" type="primary">phoU</name>
    <name evidence="5" type="ORF">ACFSKP_08675</name>
</gene>
<keyword evidence="2" id="KW-0963">Cytoplasm</keyword>
<keyword evidence="2" id="KW-0813">Transport</keyword>
<dbReference type="InterPro" id="IPR026022">
    <property type="entry name" value="PhoU_dom"/>
</dbReference>
<protein>
    <recommendedName>
        <fullName evidence="2">Phosphate-specific transport system accessory protein PhoU</fullName>
    </recommendedName>
</protein>
<dbReference type="Gene3D" id="1.20.58.220">
    <property type="entry name" value="Phosphate transport system protein phou homolog 2, domain 2"/>
    <property type="match status" value="1"/>
</dbReference>
<evidence type="ECO:0000259" key="4">
    <source>
        <dbReference type="Pfam" id="PF01895"/>
    </source>
</evidence>
<comment type="function">
    <text evidence="2">Plays a role in the regulation of phosphate uptake.</text>
</comment>
<dbReference type="PIRSF" id="PIRSF003107">
    <property type="entry name" value="PhoU"/>
    <property type="match status" value="1"/>
</dbReference>
<dbReference type="InterPro" id="IPR028366">
    <property type="entry name" value="PhoU"/>
</dbReference>
<dbReference type="Pfam" id="PF01895">
    <property type="entry name" value="PhoU"/>
    <property type="match status" value="2"/>
</dbReference>
<sequence>MNHIDVELSNLKVKLMEMWDLVEYQLQSGRDAMLNADQELARKVVKLGKKVNNFDVKIDRMCENLLALYTPVAVDLRLVLATLKINANLERIGDTAEGISMFVQKREVPFNPEMLEITRAVAMFDEALAMFHDCRIAYKANNTDQARALLRRDKMLNKIYRKSDRIIAQYLRANPDSIEEGLILLSIIKKLERVGDQVTNIAEEIIFYQDAKVVKHKSKKKDKENGKENGNGNGNGNNNGNAIS</sequence>
<comment type="caution">
    <text evidence="5">The sequence shown here is derived from an EMBL/GenBank/DDBJ whole genome shotgun (WGS) entry which is preliminary data.</text>
</comment>
<dbReference type="PANTHER" id="PTHR42930">
    <property type="entry name" value="PHOSPHATE-SPECIFIC TRANSPORT SYSTEM ACCESSORY PROTEIN PHOU"/>
    <property type="match status" value="1"/>
</dbReference>
<evidence type="ECO:0000313" key="6">
    <source>
        <dbReference type="Proteomes" id="UP001597374"/>
    </source>
</evidence>
<keyword evidence="6" id="KW-1185">Reference proteome</keyword>
<reference evidence="6" key="1">
    <citation type="journal article" date="2019" name="Int. J. Syst. Evol. Microbiol.">
        <title>The Global Catalogue of Microorganisms (GCM) 10K type strain sequencing project: providing services to taxonomists for standard genome sequencing and annotation.</title>
        <authorList>
            <consortium name="The Broad Institute Genomics Platform"/>
            <consortium name="The Broad Institute Genome Sequencing Center for Infectious Disease"/>
            <person name="Wu L."/>
            <person name="Ma J."/>
        </authorList>
    </citation>
    <scope>NUCLEOTIDE SEQUENCE [LARGE SCALE GENOMIC DNA]</scope>
    <source>
        <strain evidence="6">CGMCC 4.1782</strain>
    </source>
</reference>
<feature type="region of interest" description="Disordered" evidence="3">
    <location>
        <begin position="217"/>
        <end position="244"/>
    </location>
</feature>
<organism evidence="5 6">
    <name type="scientific">Pontibacter ruber</name>
    <dbReference type="NCBI Taxonomy" id="1343895"/>
    <lineage>
        <taxon>Bacteria</taxon>
        <taxon>Pseudomonadati</taxon>
        <taxon>Bacteroidota</taxon>
        <taxon>Cytophagia</taxon>
        <taxon>Cytophagales</taxon>
        <taxon>Hymenobacteraceae</taxon>
        <taxon>Pontibacter</taxon>
    </lineage>
</organism>
<dbReference type="RefSeq" id="WP_250428028.1">
    <property type="nucleotide sequence ID" value="NZ_JALPRR010000001.1"/>
</dbReference>
<feature type="domain" description="PhoU" evidence="4">
    <location>
        <begin position="123"/>
        <end position="205"/>
    </location>
</feature>
<evidence type="ECO:0000256" key="3">
    <source>
        <dbReference type="SAM" id="MobiDB-lite"/>
    </source>
</evidence>
<evidence type="ECO:0000313" key="5">
    <source>
        <dbReference type="EMBL" id="MFD2246327.1"/>
    </source>
</evidence>
<name>A0ABW5CV89_9BACT</name>
<keyword evidence="2" id="KW-0592">Phosphate transport</keyword>